<gene>
    <name evidence="3" type="ORF">AWZ03_007425</name>
</gene>
<organism evidence="3 4">
    <name type="scientific">Drosophila navojoa</name>
    <name type="common">Fruit fly</name>
    <dbReference type="NCBI Taxonomy" id="7232"/>
    <lineage>
        <taxon>Eukaryota</taxon>
        <taxon>Metazoa</taxon>
        <taxon>Ecdysozoa</taxon>
        <taxon>Arthropoda</taxon>
        <taxon>Hexapoda</taxon>
        <taxon>Insecta</taxon>
        <taxon>Pterygota</taxon>
        <taxon>Neoptera</taxon>
        <taxon>Endopterygota</taxon>
        <taxon>Diptera</taxon>
        <taxon>Brachycera</taxon>
        <taxon>Muscomorpha</taxon>
        <taxon>Ephydroidea</taxon>
        <taxon>Drosophilidae</taxon>
        <taxon>Drosophila</taxon>
    </lineage>
</organism>
<proteinExistence type="predicted"/>
<keyword evidence="2" id="KW-0812">Transmembrane</keyword>
<reference evidence="3 4" key="1">
    <citation type="journal article" date="2019" name="J. Hered.">
        <title>An Improved Genome Assembly for Drosophila navojoa, the Basal Species in the mojavensis Cluster.</title>
        <authorList>
            <person name="Vanderlinde T."/>
            <person name="Dupim E.G."/>
            <person name="Nazario-Yepiz N.O."/>
            <person name="Carvalho A.B."/>
        </authorList>
    </citation>
    <scope>NUCLEOTIDE SEQUENCE [LARGE SCALE GENOMIC DNA]</scope>
    <source>
        <strain evidence="3">Navoj_Jal97</strain>
        <tissue evidence="3">Whole organism</tissue>
    </source>
</reference>
<protein>
    <submittedName>
        <fullName evidence="3">Uncharacterized protein</fullName>
    </submittedName>
</protein>
<feature type="transmembrane region" description="Helical" evidence="2">
    <location>
        <begin position="47"/>
        <end position="67"/>
    </location>
</feature>
<evidence type="ECO:0000313" key="3">
    <source>
        <dbReference type="EMBL" id="TDG46217.1"/>
    </source>
</evidence>
<feature type="transmembrane region" description="Helical" evidence="2">
    <location>
        <begin position="73"/>
        <end position="90"/>
    </location>
</feature>
<dbReference type="AlphaFoldDB" id="A0A484BBJ2"/>
<dbReference type="EMBL" id="LSRL02000063">
    <property type="protein sequence ID" value="TDG46217.1"/>
    <property type="molecule type" value="Genomic_DNA"/>
</dbReference>
<name>A0A484BBJ2_DRONA</name>
<feature type="compositionally biased region" description="Polar residues" evidence="1">
    <location>
        <begin position="1"/>
        <end position="11"/>
    </location>
</feature>
<keyword evidence="2" id="KW-0472">Membrane</keyword>
<evidence type="ECO:0000256" key="2">
    <source>
        <dbReference type="SAM" id="Phobius"/>
    </source>
</evidence>
<keyword evidence="2" id="KW-1133">Transmembrane helix</keyword>
<evidence type="ECO:0000313" key="4">
    <source>
        <dbReference type="Proteomes" id="UP000295192"/>
    </source>
</evidence>
<accession>A0A484BBJ2</accession>
<feature type="region of interest" description="Disordered" evidence="1">
    <location>
        <begin position="1"/>
        <end position="26"/>
    </location>
</feature>
<dbReference type="OrthoDB" id="5977855at2759"/>
<comment type="caution">
    <text evidence="3">The sequence shown here is derived from an EMBL/GenBank/DDBJ whole genome shotgun (WGS) entry which is preliminary data.</text>
</comment>
<keyword evidence="4" id="KW-1185">Reference proteome</keyword>
<sequence>MENLNVNNSTAENDDSRTDEETNNQSLGAKITSGTLQMLSEYTSTELILLVIKMFLILLLVIVFQFFLTFLTYAIVTTTIYIILEIIAYLKPYDVTADKLSKKLTPRLRQASHEVMTSASLMAQSK</sequence>
<evidence type="ECO:0000256" key="1">
    <source>
        <dbReference type="SAM" id="MobiDB-lite"/>
    </source>
</evidence>
<dbReference type="Proteomes" id="UP000295192">
    <property type="component" value="Unassembled WGS sequence"/>
</dbReference>